<dbReference type="SUPFAM" id="SSF55961">
    <property type="entry name" value="Bet v1-like"/>
    <property type="match status" value="1"/>
</dbReference>
<reference evidence="4" key="1">
    <citation type="submission" date="2016-10" db="EMBL/GenBank/DDBJ databases">
        <authorList>
            <person name="Varghese N."/>
            <person name="Submissions S."/>
        </authorList>
    </citation>
    <scope>NUCLEOTIDE SEQUENCE [LARGE SCALE GENOMIC DNA]</scope>
    <source>
        <strain evidence="4">DSM 25811 / CCM 8410 / LMG 26954 / E90</strain>
    </source>
</reference>
<gene>
    <name evidence="3" type="ORF">SAMN04487894_1246</name>
</gene>
<accession>A0A1G7AKY8</accession>
<dbReference type="EMBL" id="FMZO01000024">
    <property type="protein sequence ID" value="SDE15452.1"/>
    <property type="molecule type" value="Genomic_DNA"/>
</dbReference>
<dbReference type="CDD" id="cd07814">
    <property type="entry name" value="SRPBCC_CalC_Aha1-like"/>
    <property type="match status" value="1"/>
</dbReference>
<dbReference type="Gene3D" id="3.30.530.20">
    <property type="match status" value="1"/>
</dbReference>
<evidence type="ECO:0000313" key="4">
    <source>
        <dbReference type="Proteomes" id="UP000198757"/>
    </source>
</evidence>
<evidence type="ECO:0000256" key="1">
    <source>
        <dbReference type="ARBA" id="ARBA00006817"/>
    </source>
</evidence>
<proteinExistence type="inferred from homology"/>
<name>A0A1G7AKY8_NIADE</name>
<dbReference type="InterPro" id="IPR023393">
    <property type="entry name" value="START-like_dom_sf"/>
</dbReference>
<dbReference type="STRING" id="1285928.SAMN04487894_1246"/>
<comment type="similarity">
    <text evidence="1">Belongs to the AHA1 family.</text>
</comment>
<organism evidence="3 4">
    <name type="scientific">Niabella drilacis (strain DSM 25811 / CCM 8410 / CCUG 62505 / LMG 26954 / E90)</name>
    <dbReference type="NCBI Taxonomy" id="1285928"/>
    <lineage>
        <taxon>Bacteria</taxon>
        <taxon>Pseudomonadati</taxon>
        <taxon>Bacteroidota</taxon>
        <taxon>Chitinophagia</taxon>
        <taxon>Chitinophagales</taxon>
        <taxon>Chitinophagaceae</taxon>
        <taxon>Niabella</taxon>
    </lineage>
</organism>
<evidence type="ECO:0000259" key="2">
    <source>
        <dbReference type="Pfam" id="PF08327"/>
    </source>
</evidence>
<evidence type="ECO:0000313" key="3">
    <source>
        <dbReference type="EMBL" id="SDE15452.1"/>
    </source>
</evidence>
<dbReference type="RefSeq" id="WP_090393205.1">
    <property type="nucleotide sequence ID" value="NZ_FMZO01000024.1"/>
</dbReference>
<protein>
    <submittedName>
        <fullName evidence="3">Uncharacterized conserved protein YndB, AHSA1/START domain</fullName>
    </submittedName>
</protein>
<dbReference type="InterPro" id="IPR013538">
    <property type="entry name" value="ASHA1/2-like_C"/>
</dbReference>
<sequence>MEPQTITHEETYNAPVEKVWLALTDKNQMKSWYFNIPDFRHEVGSNFEFYESEKQEFLHRCTITEIVPLQKFQHTWTHPEQSKGVSLLTWELFPEGDQTRVLLTHSGIEQLADGGAAFAKENYEQGWKEIMGRSLRGFLEQ</sequence>
<dbReference type="AlphaFoldDB" id="A0A1G7AKY8"/>
<dbReference type="Pfam" id="PF08327">
    <property type="entry name" value="AHSA1"/>
    <property type="match status" value="1"/>
</dbReference>
<dbReference type="OrthoDB" id="2355173at2"/>
<dbReference type="Proteomes" id="UP000198757">
    <property type="component" value="Unassembled WGS sequence"/>
</dbReference>
<feature type="domain" description="Activator of Hsp90 ATPase homologue 1/2-like C-terminal" evidence="2">
    <location>
        <begin position="13"/>
        <end position="139"/>
    </location>
</feature>
<keyword evidence="4" id="KW-1185">Reference proteome</keyword>